<evidence type="ECO:0000313" key="2">
    <source>
        <dbReference type="EMBL" id="SPE77538.1"/>
    </source>
</evidence>
<keyword evidence="1" id="KW-0862">Zinc</keyword>
<reference evidence="2 3" key="1">
    <citation type="submission" date="2018-02" db="EMBL/GenBank/DDBJ databases">
        <authorList>
            <person name="Cohen D.B."/>
            <person name="Kent A.D."/>
        </authorList>
    </citation>
    <scope>NUCLEOTIDE SEQUENCE [LARGE SCALE GENOMIC DNA]</scope>
    <source>
        <strain evidence="2">CIP109753</strain>
    </source>
</reference>
<organism evidence="2 3">
    <name type="scientific">Flavobacterium columnare</name>
    <dbReference type="NCBI Taxonomy" id="996"/>
    <lineage>
        <taxon>Bacteria</taxon>
        <taxon>Pseudomonadati</taxon>
        <taxon>Bacteroidota</taxon>
        <taxon>Flavobacteriia</taxon>
        <taxon>Flavobacteriales</taxon>
        <taxon>Flavobacteriaceae</taxon>
        <taxon>Flavobacterium</taxon>
    </lineage>
</organism>
<dbReference type="PRINTS" id="PR01950">
    <property type="entry name" value="LANCSUPER"/>
</dbReference>
<evidence type="ECO:0000256" key="1">
    <source>
        <dbReference type="PIRSR" id="PIRSR607822-1"/>
    </source>
</evidence>
<evidence type="ECO:0000313" key="3">
    <source>
        <dbReference type="Proteomes" id="UP000238180"/>
    </source>
</evidence>
<dbReference type="GO" id="GO:0046872">
    <property type="term" value="F:metal ion binding"/>
    <property type="evidence" value="ECO:0007669"/>
    <property type="project" value="UniProtKB-KW"/>
</dbReference>
<dbReference type="Pfam" id="PF05147">
    <property type="entry name" value="LANC_like"/>
    <property type="match status" value="1"/>
</dbReference>
<feature type="binding site" evidence="1">
    <location>
        <position position="258"/>
    </location>
    <ligand>
        <name>Zn(2+)</name>
        <dbReference type="ChEBI" id="CHEBI:29105"/>
    </ligand>
</feature>
<gene>
    <name evidence="2" type="ORF">FLACOL_01533</name>
</gene>
<feature type="binding site" evidence="1">
    <location>
        <position position="309"/>
    </location>
    <ligand>
        <name>Zn(2+)</name>
        <dbReference type="ChEBI" id="CHEBI:29105"/>
    </ligand>
</feature>
<dbReference type="Gene3D" id="1.50.10.20">
    <property type="match status" value="1"/>
</dbReference>
<dbReference type="EMBL" id="OLKH01000091">
    <property type="protein sequence ID" value="SPE77538.1"/>
    <property type="molecule type" value="Genomic_DNA"/>
</dbReference>
<dbReference type="GO" id="GO:0031179">
    <property type="term" value="P:peptide modification"/>
    <property type="evidence" value="ECO:0007669"/>
    <property type="project" value="InterPro"/>
</dbReference>
<dbReference type="InterPro" id="IPR007822">
    <property type="entry name" value="LANC-like"/>
</dbReference>
<dbReference type="SMART" id="SM01260">
    <property type="entry name" value="LANC_like"/>
    <property type="match status" value="1"/>
</dbReference>
<proteinExistence type="predicted"/>
<protein>
    <submittedName>
        <fullName evidence="2">Lanthionine synthetase C-like protein</fullName>
    </submittedName>
</protein>
<feature type="binding site" evidence="1">
    <location>
        <position position="308"/>
    </location>
    <ligand>
        <name>Zn(2+)</name>
        <dbReference type="ChEBI" id="CHEBI:29105"/>
    </ligand>
</feature>
<sequence length="385" mass="45296">METATLDIKDSYLKRINEFDISNISDGLIYGKLGLLLFYLSQYEKNNDDYFLEKIALILEKIFENLKDNIEGDLYRSSSLSEGITGFAYIINFLVEEKILDEEYLSEIKNFNSIIYETTKKSILENNFDFISGSIGNLWYLLKIKDYKSVDLLFEILEEKSRTEEYLFYTDSENPFIDGMNFGLAHGHLGLINFLIKSIDHLEKKESVKELTQKLIDHTIKHFDFDYSIDGIHIYKSYKMHLKDDELVKYQNNRLAWCNSDLTLAYILLKAGEKLQNEDYQKLAFKIGLETTKRKDMNVTGIESDFFCHGSSGVAFLYKKIFEITQNEEFIKAYYYWIDRTMVYLEEKVEKEFDERDMSLLHGRLGSLMTIDKDINTDKYLEILI</sequence>
<dbReference type="AlphaFoldDB" id="A0A2N9PAZ5"/>
<name>A0A2N9PAZ5_9FLAO</name>
<dbReference type="RefSeq" id="WP_105196203.1">
    <property type="nucleotide sequence ID" value="NZ_OLKH01000091.1"/>
</dbReference>
<accession>A0A2N9PAZ5</accession>
<dbReference type="Proteomes" id="UP000238180">
    <property type="component" value="Unassembled WGS sequence"/>
</dbReference>
<keyword evidence="1" id="KW-0479">Metal-binding</keyword>
<dbReference type="SUPFAM" id="SSF158745">
    <property type="entry name" value="LanC-like"/>
    <property type="match status" value="1"/>
</dbReference>